<keyword evidence="5" id="KW-0598">Phosphotransferase system</keyword>
<dbReference type="AlphaFoldDB" id="A0A140DRW0"/>
<keyword evidence="4 10" id="KW-0762">Sugar transport</keyword>
<evidence type="ECO:0000256" key="3">
    <source>
        <dbReference type="ARBA" id="ARBA00022475"/>
    </source>
</evidence>
<dbReference type="PANTHER" id="PTHR32502:SF8">
    <property type="entry name" value="N-ACETYLGALACTOSAMINE PERMEASE IIC COMPONENT 1"/>
    <property type="match status" value="1"/>
</dbReference>
<feature type="transmembrane region" description="Helical" evidence="9">
    <location>
        <begin position="55"/>
        <end position="83"/>
    </location>
</feature>
<dbReference type="PATRIC" id="fig|1702221.3.peg.240"/>
<evidence type="ECO:0000313" key="12">
    <source>
        <dbReference type="Proteomes" id="UP000069771"/>
    </source>
</evidence>
<evidence type="ECO:0000256" key="5">
    <source>
        <dbReference type="ARBA" id="ARBA00022683"/>
    </source>
</evidence>
<evidence type="ECO:0000256" key="1">
    <source>
        <dbReference type="ARBA" id="ARBA00004651"/>
    </source>
</evidence>
<keyword evidence="6 9" id="KW-0812">Transmembrane</keyword>
<organism evidence="10 12">
    <name type="scientific">Faecalibaculum rodentium</name>
    <dbReference type="NCBI Taxonomy" id="1702221"/>
    <lineage>
        <taxon>Bacteria</taxon>
        <taxon>Bacillati</taxon>
        <taxon>Bacillota</taxon>
        <taxon>Erysipelotrichia</taxon>
        <taxon>Erysipelotrichales</taxon>
        <taxon>Erysipelotrichaceae</taxon>
        <taxon>Faecalibaculum</taxon>
    </lineage>
</organism>
<dbReference type="KEGG" id="fro:AALO17_02530"/>
<reference evidence="11 13" key="2">
    <citation type="submission" date="2016-11" db="EMBL/GenBank/DDBJ databases">
        <title>Description of two novel members of the family Erysipelotrichaceae: Ileibacterium lipovorans gen. nov., sp. nov. and Dubosiella newyorkensis, gen. nov., sp. nov.</title>
        <authorList>
            <person name="Cox L.M."/>
            <person name="Sohn J."/>
            <person name="Tyrrell K.L."/>
            <person name="Citron D.M."/>
            <person name="Lawson P.A."/>
            <person name="Patel N.B."/>
            <person name="Iizumi T."/>
            <person name="Perez-Perez G.I."/>
            <person name="Goldstein E.J."/>
            <person name="Blaser M.J."/>
        </authorList>
    </citation>
    <scope>NUCLEOTIDE SEQUENCE [LARGE SCALE GENOMIC DNA]</scope>
    <source>
        <strain evidence="11 13">NYU-BL-K8</strain>
    </source>
</reference>
<dbReference type="Proteomes" id="UP000069771">
    <property type="component" value="Chromosome"/>
</dbReference>
<evidence type="ECO:0000313" key="11">
    <source>
        <dbReference type="EMBL" id="OLU45448.1"/>
    </source>
</evidence>
<protein>
    <submittedName>
        <fullName evidence="10">PTS sugar transporter</fullName>
    </submittedName>
</protein>
<dbReference type="PANTHER" id="PTHR32502">
    <property type="entry name" value="N-ACETYLGALACTOSAMINE PERMEASE II COMPONENT-RELATED"/>
    <property type="match status" value="1"/>
</dbReference>
<dbReference type="EMBL" id="MPJZ01000050">
    <property type="protein sequence ID" value="OLU45448.1"/>
    <property type="molecule type" value="Genomic_DNA"/>
</dbReference>
<accession>A0A140DRW0</accession>
<dbReference type="InterPro" id="IPR050303">
    <property type="entry name" value="GatZ_KbaZ_carbometab"/>
</dbReference>
<evidence type="ECO:0000256" key="8">
    <source>
        <dbReference type="ARBA" id="ARBA00023136"/>
    </source>
</evidence>
<evidence type="ECO:0000256" key="7">
    <source>
        <dbReference type="ARBA" id="ARBA00022989"/>
    </source>
</evidence>
<dbReference type="InterPro" id="IPR004700">
    <property type="entry name" value="PTS_IIC_man"/>
</dbReference>
<dbReference type="GO" id="GO:0005886">
    <property type="term" value="C:plasma membrane"/>
    <property type="evidence" value="ECO:0007669"/>
    <property type="project" value="UniProtKB-SubCell"/>
</dbReference>
<dbReference type="Proteomes" id="UP000186758">
    <property type="component" value="Unassembled WGS sequence"/>
</dbReference>
<keyword evidence="3" id="KW-1003">Cell membrane</keyword>
<dbReference type="Pfam" id="PF03609">
    <property type="entry name" value="EII-Sor"/>
    <property type="match status" value="1"/>
</dbReference>
<dbReference type="GeneID" id="78477138"/>
<keyword evidence="7 9" id="KW-1133">Transmembrane helix</keyword>
<dbReference type="RefSeq" id="WP_067554436.1">
    <property type="nucleotide sequence ID" value="NZ_CAJTBG010000009.1"/>
</dbReference>
<keyword evidence="2" id="KW-0813">Transport</keyword>
<feature type="transmembrane region" description="Helical" evidence="9">
    <location>
        <begin position="95"/>
        <end position="115"/>
    </location>
</feature>
<feature type="transmembrane region" description="Helical" evidence="9">
    <location>
        <begin position="207"/>
        <end position="236"/>
    </location>
</feature>
<evidence type="ECO:0000256" key="2">
    <source>
        <dbReference type="ARBA" id="ARBA00022448"/>
    </source>
</evidence>
<evidence type="ECO:0000256" key="6">
    <source>
        <dbReference type="ARBA" id="ARBA00022692"/>
    </source>
</evidence>
<feature type="transmembrane region" description="Helical" evidence="9">
    <location>
        <begin position="175"/>
        <end position="195"/>
    </location>
</feature>
<dbReference type="STRING" id="1702221.AALO17_02530"/>
<dbReference type="EMBL" id="CP011391">
    <property type="protein sequence ID" value="AMK53387.1"/>
    <property type="molecule type" value="Genomic_DNA"/>
</dbReference>
<sequence length="261" mass="27281">MLIQAILLGLVAMLGNAEYLFGTCLLSRPLIMGTLTGIVLGDIEAGVRIGATMELAFMGAFSIGASIPPEMISGTVLGTAFAITTGSGPETALAIGLPVASLVLLAKNFGMVFILPPFVHKADECAKNDNMQGIAVVHYLAGFFGVNLIIGLCVGIGYYVGSPAVEAFLSIIPEWISKGLEITMGLLPAIGFGLLMKMIMNKANACFFILGFAMSVYFNLPGTGIAILGAILAIVLTQIKRSQTMQTAVAQGGYTDDDEDF</sequence>
<evidence type="ECO:0000256" key="9">
    <source>
        <dbReference type="SAM" id="Phobius"/>
    </source>
</evidence>
<evidence type="ECO:0000313" key="13">
    <source>
        <dbReference type="Proteomes" id="UP000186758"/>
    </source>
</evidence>
<feature type="transmembrane region" description="Helical" evidence="9">
    <location>
        <begin position="136"/>
        <end position="160"/>
    </location>
</feature>
<dbReference type="PROSITE" id="PS51106">
    <property type="entry name" value="PTS_EIIC_TYPE_4"/>
    <property type="match status" value="1"/>
</dbReference>
<evidence type="ECO:0000256" key="4">
    <source>
        <dbReference type="ARBA" id="ARBA00022597"/>
    </source>
</evidence>
<comment type="subcellular location">
    <subcellularLocation>
        <location evidence="1">Cell membrane</location>
        <topology evidence="1">Multi-pass membrane protein</topology>
    </subcellularLocation>
</comment>
<evidence type="ECO:0000313" key="10">
    <source>
        <dbReference type="EMBL" id="AMK53387.1"/>
    </source>
</evidence>
<name>A0A140DRW0_9FIRM</name>
<gene>
    <name evidence="10" type="ORF">AALO17_02530</name>
    <name evidence="11" type="ORF">BO223_04960</name>
</gene>
<keyword evidence="12" id="KW-1185">Reference proteome</keyword>
<dbReference type="OrthoDB" id="9815089at2"/>
<keyword evidence="8 9" id="KW-0472">Membrane</keyword>
<proteinExistence type="predicted"/>
<reference evidence="10 12" key="1">
    <citation type="journal article" date="2016" name="Gut Pathog.">
        <title>Whole genome sequencing of "Faecalibaculum rodentium" ALO17, isolated from C57BL/6J laboratory mouse feces.</title>
        <authorList>
            <person name="Lim S."/>
            <person name="Chang D.H."/>
            <person name="Ahn S."/>
            <person name="Kim B.C."/>
        </authorList>
    </citation>
    <scope>NUCLEOTIDE SEQUENCE [LARGE SCALE GENOMIC DNA]</scope>
    <source>
        <strain evidence="10 12">Alo17</strain>
    </source>
</reference>
<dbReference type="GO" id="GO:0009401">
    <property type="term" value="P:phosphoenolpyruvate-dependent sugar phosphotransferase system"/>
    <property type="evidence" value="ECO:0007669"/>
    <property type="project" value="UniProtKB-KW"/>
</dbReference>